<name>A0A1J5GCB5_9BACT</name>
<comment type="caution">
    <text evidence="17">The sequence shown here is derived from an EMBL/GenBank/DDBJ whole genome shotgun (WGS) entry which is preliminary data.</text>
</comment>
<keyword evidence="12 15" id="KW-0460">Magnesium</keyword>
<dbReference type="EC" id="2.4.2.8" evidence="5 15"/>
<dbReference type="GO" id="GO:0004422">
    <property type="term" value="F:hypoxanthine phosphoribosyltransferase activity"/>
    <property type="evidence" value="ECO:0007669"/>
    <property type="project" value="InterPro"/>
</dbReference>
<evidence type="ECO:0000313" key="18">
    <source>
        <dbReference type="EMBL" id="PJB57665.1"/>
    </source>
</evidence>
<feature type="domain" description="Phosphoribosyltransferase" evidence="16">
    <location>
        <begin position="15"/>
        <end position="161"/>
    </location>
</feature>
<evidence type="ECO:0000256" key="13">
    <source>
        <dbReference type="ARBA" id="ARBA00048811"/>
    </source>
</evidence>
<comment type="similarity">
    <text evidence="4 15">Belongs to the purine/pyrimidine phosphoribosyltransferase family.</text>
</comment>
<evidence type="ECO:0000256" key="11">
    <source>
        <dbReference type="ARBA" id="ARBA00022741"/>
    </source>
</evidence>
<keyword evidence="10 15" id="KW-0660">Purine salvage</keyword>
<organism evidence="17 19">
    <name type="scientific">Candidatus Infernicultor aquiphilus</name>
    <dbReference type="NCBI Taxonomy" id="1805029"/>
    <lineage>
        <taxon>Bacteria</taxon>
        <taxon>Pseudomonadati</taxon>
        <taxon>Atribacterota</taxon>
        <taxon>Candidatus Phoenicimicrobiia</taxon>
        <taxon>Candidatus Pheonicimicrobiales</taxon>
        <taxon>Candidatus Phoenicimicrobiaceae</taxon>
        <taxon>Candidatus Infernicultor</taxon>
    </lineage>
</organism>
<comment type="subcellular location">
    <subcellularLocation>
        <location evidence="2 15">Cytoplasm</location>
    </subcellularLocation>
</comment>
<evidence type="ECO:0000256" key="9">
    <source>
        <dbReference type="ARBA" id="ARBA00022723"/>
    </source>
</evidence>
<accession>A0A2M8CF08</accession>
<keyword evidence="11 15" id="KW-0547">Nucleotide-binding</keyword>
<dbReference type="GO" id="GO:0032264">
    <property type="term" value="P:IMP salvage"/>
    <property type="evidence" value="ECO:0007669"/>
    <property type="project" value="UniProtKB-UniPathway"/>
</dbReference>
<comment type="cofactor">
    <cofactor evidence="1 15">
        <name>Mg(2+)</name>
        <dbReference type="ChEBI" id="CHEBI:18420"/>
    </cofactor>
</comment>
<dbReference type="EMBL" id="MNYY01000094">
    <property type="protein sequence ID" value="OIP69924.1"/>
    <property type="molecule type" value="Genomic_DNA"/>
</dbReference>
<comment type="catalytic activity">
    <reaction evidence="14">
        <text>IMP + diphosphate = hypoxanthine + 5-phospho-alpha-D-ribose 1-diphosphate</text>
        <dbReference type="Rhea" id="RHEA:17973"/>
        <dbReference type="ChEBI" id="CHEBI:17368"/>
        <dbReference type="ChEBI" id="CHEBI:33019"/>
        <dbReference type="ChEBI" id="CHEBI:58017"/>
        <dbReference type="ChEBI" id="CHEBI:58053"/>
        <dbReference type="EC" id="2.4.2.8"/>
    </reaction>
    <physiologicalReaction direction="right-to-left" evidence="14">
        <dbReference type="Rhea" id="RHEA:17975"/>
    </physiologicalReaction>
</comment>
<evidence type="ECO:0000313" key="17">
    <source>
        <dbReference type="EMBL" id="OIP69924.1"/>
    </source>
</evidence>
<evidence type="ECO:0000256" key="7">
    <source>
        <dbReference type="ARBA" id="ARBA00022676"/>
    </source>
</evidence>
<dbReference type="PANTHER" id="PTHR43340">
    <property type="entry name" value="HYPOXANTHINE-GUANINE PHOSPHORIBOSYLTRANSFERASE"/>
    <property type="match status" value="1"/>
</dbReference>
<dbReference type="GO" id="GO:0000287">
    <property type="term" value="F:magnesium ion binding"/>
    <property type="evidence" value="ECO:0007669"/>
    <property type="project" value="TreeGrafter"/>
</dbReference>
<gene>
    <name evidence="18" type="primary">hpt</name>
    <name evidence="17" type="ORF">AUK42_04690</name>
    <name evidence="18" type="ORF">CO097_01705</name>
</gene>
<accession>A0A1J5GCB5</accession>
<evidence type="ECO:0000256" key="3">
    <source>
        <dbReference type="ARBA" id="ARBA00004669"/>
    </source>
</evidence>
<dbReference type="GO" id="GO:0046100">
    <property type="term" value="P:hypoxanthine metabolic process"/>
    <property type="evidence" value="ECO:0007669"/>
    <property type="project" value="TreeGrafter"/>
</dbReference>
<dbReference type="InterPro" id="IPR000836">
    <property type="entry name" value="PRTase_dom"/>
</dbReference>
<evidence type="ECO:0000256" key="10">
    <source>
        <dbReference type="ARBA" id="ARBA00022726"/>
    </source>
</evidence>
<reference evidence="17 19" key="1">
    <citation type="journal article" date="2016" name="Environ. Microbiol.">
        <title>Genomic resolution of a cold subsurface aquifer community provides metabolic insights for novel microbes adapted to high CO concentrations.</title>
        <authorList>
            <person name="Probst A.J."/>
            <person name="Castelle C.J."/>
            <person name="Singh A."/>
            <person name="Brown C.T."/>
            <person name="Anantharaman K."/>
            <person name="Sharon I."/>
            <person name="Hug L.A."/>
            <person name="Burstein D."/>
            <person name="Emerson J.B."/>
            <person name="Thomas B.C."/>
            <person name="Banfield J.F."/>
        </authorList>
    </citation>
    <scope>NUCLEOTIDE SEQUENCE [LARGE SCALE GENOMIC DNA]</scope>
    <source>
        <strain evidence="17">CG2_30_33_13</strain>
    </source>
</reference>
<dbReference type="InterPro" id="IPR050408">
    <property type="entry name" value="HGPRT"/>
</dbReference>
<dbReference type="CDD" id="cd06223">
    <property type="entry name" value="PRTases_typeI"/>
    <property type="match status" value="1"/>
</dbReference>
<dbReference type="GO" id="GO:0006166">
    <property type="term" value="P:purine ribonucleoside salvage"/>
    <property type="evidence" value="ECO:0007669"/>
    <property type="project" value="UniProtKB-KW"/>
</dbReference>
<dbReference type="GO" id="GO:0032263">
    <property type="term" value="P:GMP salvage"/>
    <property type="evidence" value="ECO:0007669"/>
    <property type="project" value="TreeGrafter"/>
</dbReference>
<dbReference type="NCBIfam" id="TIGR01203">
    <property type="entry name" value="HGPRTase"/>
    <property type="match status" value="1"/>
</dbReference>
<comment type="pathway">
    <text evidence="3 15">Purine metabolism; IMP biosynthesis via salvage pathway; IMP from hypoxanthine: step 1/1.</text>
</comment>
<evidence type="ECO:0000256" key="12">
    <source>
        <dbReference type="ARBA" id="ARBA00022842"/>
    </source>
</evidence>
<reference evidence="18 20" key="2">
    <citation type="submission" date="2017-09" db="EMBL/GenBank/DDBJ databases">
        <title>Depth-based differentiation of microbial function through sediment-hosted aquifers and enrichment of novel symbionts in the deep terrestrial subsurface.</title>
        <authorList>
            <person name="Probst A.J."/>
            <person name="Ladd B."/>
            <person name="Jarett J.K."/>
            <person name="Geller-Mcgrath D.E."/>
            <person name="Sieber C.M."/>
            <person name="Emerson J.B."/>
            <person name="Anantharaman K."/>
            <person name="Thomas B.C."/>
            <person name="Malmstrom R."/>
            <person name="Stieglmeier M."/>
            <person name="Klingl A."/>
            <person name="Woyke T."/>
            <person name="Ryan C.M."/>
            <person name="Banfield J.F."/>
        </authorList>
    </citation>
    <scope>NUCLEOTIDE SEQUENCE [LARGE SCALE GENOMIC DNA]</scope>
    <source>
        <strain evidence="18">CG_4_9_14_3_um_filter_33_16</strain>
    </source>
</reference>
<keyword evidence="9 15" id="KW-0479">Metal-binding</keyword>
<dbReference type="Pfam" id="PF00156">
    <property type="entry name" value="Pribosyltran"/>
    <property type="match status" value="1"/>
</dbReference>
<dbReference type="UniPathway" id="UPA00591">
    <property type="reaction ID" value="UER00648"/>
</dbReference>
<dbReference type="Gene3D" id="3.40.50.2020">
    <property type="match status" value="1"/>
</dbReference>
<sequence length="184" mass="20654">MLNNIEIDEILITEKQIKEKIAELGKKITQDYQGKNLVFVGVLRGAVIFMADLARAVSIPMIFDFIAISSYGAATESSGVVRILKDLDETIEGKDVLIIEDIIDTGLTLDYLVRILKSRKPASLKVCAFLNKNSRRKAKVKVDYLGFDIPNKFVVGYGLDYAGKFRNIPYVFTLNPEIYQGELK</sequence>
<evidence type="ECO:0000313" key="20">
    <source>
        <dbReference type="Proteomes" id="UP000228560"/>
    </source>
</evidence>
<dbReference type="SUPFAM" id="SSF53271">
    <property type="entry name" value="PRTase-like"/>
    <property type="match status" value="1"/>
</dbReference>
<evidence type="ECO:0000256" key="6">
    <source>
        <dbReference type="ARBA" id="ARBA00022490"/>
    </source>
</evidence>
<evidence type="ECO:0000256" key="5">
    <source>
        <dbReference type="ARBA" id="ARBA00011895"/>
    </source>
</evidence>
<evidence type="ECO:0000256" key="1">
    <source>
        <dbReference type="ARBA" id="ARBA00001946"/>
    </source>
</evidence>
<dbReference type="EMBL" id="PFTV01000042">
    <property type="protein sequence ID" value="PJB57665.1"/>
    <property type="molecule type" value="Genomic_DNA"/>
</dbReference>
<comment type="catalytic activity">
    <reaction evidence="13">
        <text>GMP + diphosphate = guanine + 5-phospho-alpha-D-ribose 1-diphosphate</text>
        <dbReference type="Rhea" id="RHEA:25424"/>
        <dbReference type="ChEBI" id="CHEBI:16235"/>
        <dbReference type="ChEBI" id="CHEBI:33019"/>
        <dbReference type="ChEBI" id="CHEBI:58017"/>
        <dbReference type="ChEBI" id="CHEBI:58115"/>
        <dbReference type="EC" id="2.4.2.8"/>
    </reaction>
    <physiologicalReaction direction="right-to-left" evidence="13">
        <dbReference type="Rhea" id="RHEA:25426"/>
    </physiologicalReaction>
</comment>
<dbReference type="GO" id="GO:0052657">
    <property type="term" value="F:guanine phosphoribosyltransferase activity"/>
    <property type="evidence" value="ECO:0007669"/>
    <property type="project" value="UniProtKB-ARBA"/>
</dbReference>
<protein>
    <recommendedName>
        <fullName evidence="5 15">Hypoxanthine phosphoribosyltransferase</fullName>
        <ecNumber evidence="5 15">2.4.2.8</ecNumber>
    </recommendedName>
</protein>
<dbReference type="AlphaFoldDB" id="A0A1J5GCB5"/>
<dbReference type="Proteomes" id="UP000228560">
    <property type="component" value="Unassembled WGS sequence"/>
</dbReference>
<evidence type="ECO:0000259" key="16">
    <source>
        <dbReference type="Pfam" id="PF00156"/>
    </source>
</evidence>
<keyword evidence="7 15" id="KW-0328">Glycosyltransferase</keyword>
<dbReference type="GO" id="GO:0006178">
    <property type="term" value="P:guanine salvage"/>
    <property type="evidence" value="ECO:0007669"/>
    <property type="project" value="TreeGrafter"/>
</dbReference>
<dbReference type="InterPro" id="IPR029057">
    <property type="entry name" value="PRTase-like"/>
</dbReference>
<dbReference type="STRING" id="1805029.AUK42_04690"/>
<dbReference type="GO" id="GO:0005829">
    <property type="term" value="C:cytosol"/>
    <property type="evidence" value="ECO:0007669"/>
    <property type="project" value="TreeGrafter"/>
</dbReference>
<evidence type="ECO:0000313" key="19">
    <source>
        <dbReference type="Proteomes" id="UP000182763"/>
    </source>
</evidence>
<dbReference type="Proteomes" id="UP000182763">
    <property type="component" value="Unassembled WGS sequence"/>
</dbReference>
<keyword evidence="6 15" id="KW-0963">Cytoplasm</keyword>
<dbReference type="GO" id="GO:0000166">
    <property type="term" value="F:nucleotide binding"/>
    <property type="evidence" value="ECO:0007669"/>
    <property type="project" value="UniProtKB-KW"/>
</dbReference>
<proteinExistence type="inferred from homology"/>
<evidence type="ECO:0000256" key="15">
    <source>
        <dbReference type="RuleBase" id="RU364099"/>
    </source>
</evidence>
<dbReference type="FunFam" id="3.40.50.2020:FF:000006">
    <property type="entry name" value="Hypoxanthine phosphoribosyltransferase"/>
    <property type="match status" value="1"/>
</dbReference>
<evidence type="ECO:0000256" key="8">
    <source>
        <dbReference type="ARBA" id="ARBA00022679"/>
    </source>
</evidence>
<evidence type="ECO:0000256" key="14">
    <source>
        <dbReference type="ARBA" id="ARBA00049402"/>
    </source>
</evidence>
<dbReference type="PANTHER" id="PTHR43340:SF1">
    <property type="entry name" value="HYPOXANTHINE PHOSPHORIBOSYLTRANSFERASE"/>
    <property type="match status" value="1"/>
</dbReference>
<evidence type="ECO:0000256" key="2">
    <source>
        <dbReference type="ARBA" id="ARBA00004496"/>
    </source>
</evidence>
<evidence type="ECO:0000256" key="4">
    <source>
        <dbReference type="ARBA" id="ARBA00008391"/>
    </source>
</evidence>
<dbReference type="InterPro" id="IPR005904">
    <property type="entry name" value="Hxn_phspho_trans"/>
</dbReference>
<keyword evidence="8 15" id="KW-0808">Transferase</keyword>